<reference evidence="1 2" key="1">
    <citation type="submission" date="2019-02" db="EMBL/GenBank/DDBJ databases">
        <title>Genomic Encyclopedia of Type Strains, Phase IV (KMG-IV): sequencing the most valuable type-strain genomes for metagenomic binning, comparative biology and taxonomic classification.</title>
        <authorList>
            <person name="Goeker M."/>
        </authorList>
    </citation>
    <scope>NUCLEOTIDE SEQUENCE [LARGE SCALE GENOMIC DNA]</scope>
    <source>
        <strain evidence="1 2">DSM 101727</strain>
    </source>
</reference>
<dbReference type="RefSeq" id="WP_130347724.1">
    <property type="nucleotide sequence ID" value="NZ_SGWQ01000011.1"/>
</dbReference>
<name>A0A4Q7KF89_9PSEU</name>
<dbReference type="AlphaFoldDB" id="A0A4Q7KF89"/>
<dbReference type="Pfam" id="PF18616">
    <property type="entry name" value="CdiI_3"/>
    <property type="match status" value="1"/>
</dbReference>
<gene>
    <name evidence="1" type="ORF">EV193_111156</name>
</gene>
<sequence length="93" mass="10613">MELTVEELRSLVTQRIRLDEVLPAATRVLRRSPIIHSDGYDAALLIDVLDVPTDFLRDHPDLLADLRDLAERNTDPRQSVRSAVHRFLARTAD</sequence>
<protein>
    <submittedName>
        <fullName evidence="1">Uncharacterized protein</fullName>
    </submittedName>
</protein>
<comment type="caution">
    <text evidence="1">The sequence shown here is derived from an EMBL/GenBank/DDBJ whole genome shotgun (WGS) entry which is preliminary data.</text>
</comment>
<keyword evidence="2" id="KW-1185">Reference proteome</keyword>
<evidence type="ECO:0000313" key="1">
    <source>
        <dbReference type="EMBL" id="RZS32771.1"/>
    </source>
</evidence>
<proteinExistence type="predicted"/>
<organism evidence="1 2">
    <name type="scientific">Herbihabitans rhizosphaerae</name>
    <dbReference type="NCBI Taxonomy" id="1872711"/>
    <lineage>
        <taxon>Bacteria</taxon>
        <taxon>Bacillati</taxon>
        <taxon>Actinomycetota</taxon>
        <taxon>Actinomycetes</taxon>
        <taxon>Pseudonocardiales</taxon>
        <taxon>Pseudonocardiaceae</taxon>
        <taxon>Herbihabitans</taxon>
    </lineage>
</organism>
<dbReference type="InterPro" id="IPR040547">
    <property type="entry name" value="CdiI"/>
</dbReference>
<dbReference type="EMBL" id="SGWQ01000011">
    <property type="protein sequence ID" value="RZS32771.1"/>
    <property type="molecule type" value="Genomic_DNA"/>
</dbReference>
<dbReference type="Proteomes" id="UP000294257">
    <property type="component" value="Unassembled WGS sequence"/>
</dbReference>
<evidence type="ECO:0000313" key="2">
    <source>
        <dbReference type="Proteomes" id="UP000294257"/>
    </source>
</evidence>
<accession>A0A4Q7KF89</accession>